<proteinExistence type="inferred from homology"/>
<evidence type="ECO:0000313" key="10">
    <source>
        <dbReference type="Proteomes" id="UP001524642"/>
    </source>
</evidence>
<evidence type="ECO:0000256" key="3">
    <source>
        <dbReference type="ARBA" id="ARBA00022729"/>
    </source>
</evidence>
<comment type="caution">
    <text evidence="9">The sequence shown here is derived from an EMBL/GenBank/DDBJ whole genome shotgun (WGS) entry which is preliminary data.</text>
</comment>
<accession>A0ABT1XCI7</accession>
<keyword evidence="3" id="KW-0732">Signal</keyword>
<dbReference type="SUPFAM" id="SSF51695">
    <property type="entry name" value="PLC-like phosphodiesterases"/>
    <property type="match status" value="1"/>
</dbReference>
<evidence type="ECO:0000256" key="1">
    <source>
        <dbReference type="ARBA" id="ARBA00007277"/>
    </source>
</evidence>
<evidence type="ECO:0000256" key="7">
    <source>
        <dbReference type="SAM" id="MobiDB-lite"/>
    </source>
</evidence>
<dbReference type="Gene3D" id="2.150.10.10">
    <property type="entry name" value="Serralysin-like metalloprotease, C-terminal"/>
    <property type="match status" value="2"/>
</dbReference>
<keyword evidence="5" id="KW-0378">Hydrolase</keyword>
<evidence type="ECO:0000256" key="4">
    <source>
        <dbReference type="ARBA" id="ARBA00022798"/>
    </source>
</evidence>
<keyword evidence="10" id="KW-1185">Reference proteome</keyword>
<evidence type="ECO:0000256" key="2">
    <source>
        <dbReference type="ARBA" id="ARBA00012247"/>
    </source>
</evidence>
<dbReference type="SUPFAM" id="SSF56219">
    <property type="entry name" value="DNase I-like"/>
    <property type="match status" value="1"/>
</dbReference>
<feature type="compositionally biased region" description="Polar residues" evidence="7">
    <location>
        <begin position="320"/>
        <end position="329"/>
    </location>
</feature>
<dbReference type="InterPro" id="IPR005135">
    <property type="entry name" value="Endo/exonuclease/phosphatase"/>
</dbReference>
<dbReference type="Gene3D" id="3.60.10.10">
    <property type="entry name" value="Endonuclease/exonuclease/phosphatase"/>
    <property type="match status" value="1"/>
</dbReference>
<dbReference type="EC" id="3.1.4.46" evidence="2"/>
<dbReference type="PANTHER" id="PTHR43620:SF7">
    <property type="entry name" value="GLYCEROPHOSPHODIESTER PHOSPHODIESTERASE GDPD5-RELATED"/>
    <property type="match status" value="1"/>
</dbReference>
<feature type="region of interest" description="Disordered" evidence="7">
    <location>
        <begin position="316"/>
        <end position="335"/>
    </location>
</feature>
<comment type="similarity">
    <text evidence="1">Belongs to the glycerophosphoryl diester phosphodiesterase family.</text>
</comment>
<dbReference type="InterPro" id="IPR011049">
    <property type="entry name" value="Serralysin-like_metalloprot_C"/>
</dbReference>
<dbReference type="InterPro" id="IPR001343">
    <property type="entry name" value="Hemolysn_Ca-bd"/>
</dbReference>
<dbReference type="Gene3D" id="3.20.20.190">
    <property type="entry name" value="Phosphatidylinositol (PI) phosphodiesterase"/>
    <property type="match status" value="1"/>
</dbReference>
<dbReference type="SUPFAM" id="SSF51120">
    <property type="entry name" value="beta-Roll"/>
    <property type="match status" value="2"/>
</dbReference>
<dbReference type="RefSeq" id="WP_257719486.1">
    <property type="nucleotide sequence ID" value="NZ_JANJOU010000043.1"/>
</dbReference>
<dbReference type="PROSITE" id="PS51704">
    <property type="entry name" value="GP_PDE"/>
    <property type="match status" value="1"/>
</dbReference>
<dbReference type="Proteomes" id="UP001524642">
    <property type="component" value="Unassembled WGS sequence"/>
</dbReference>
<evidence type="ECO:0000256" key="6">
    <source>
        <dbReference type="ARBA" id="ARBA00047512"/>
    </source>
</evidence>
<evidence type="ECO:0000313" key="9">
    <source>
        <dbReference type="EMBL" id="MCR0985841.1"/>
    </source>
</evidence>
<dbReference type="InterPro" id="IPR036691">
    <property type="entry name" value="Endo/exonu/phosph_ase_sf"/>
</dbReference>
<evidence type="ECO:0000256" key="5">
    <source>
        <dbReference type="ARBA" id="ARBA00022801"/>
    </source>
</evidence>
<keyword evidence="9" id="KW-0255">Endonuclease</keyword>
<dbReference type="EMBL" id="JANJOU010000043">
    <property type="protein sequence ID" value="MCR0985841.1"/>
    <property type="molecule type" value="Genomic_DNA"/>
</dbReference>
<comment type="catalytic activity">
    <reaction evidence="6">
        <text>a sn-glycero-3-phosphodiester + H2O = an alcohol + sn-glycerol 3-phosphate + H(+)</text>
        <dbReference type="Rhea" id="RHEA:12969"/>
        <dbReference type="ChEBI" id="CHEBI:15377"/>
        <dbReference type="ChEBI" id="CHEBI:15378"/>
        <dbReference type="ChEBI" id="CHEBI:30879"/>
        <dbReference type="ChEBI" id="CHEBI:57597"/>
        <dbReference type="ChEBI" id="CHEBI:83408"/>
        <dbReference type="EC" id="3.1.4.46"/>
    </reaction>
</comment>
<keyword evidence="9" id="KW-0540">Nuclease</keyword>
<gene>
    <name evidence="9" type="ORF">NRP21_27695</name>
</gene>
<feature type="domain" description="GP-PDE" evidence="8">
    <location>
        <begin position="410"/>
        <end position="749"/>
    </location>
</feature>
<dbReference type="InterPro" id="IPR030395">
    <property type="entry name" value="GP_PDE_dom"/>
</dbReference>
<dbReference type="Pfam" id="PF03009">
    <property type="entry name" value="GDPD"/>
    <property type="match status" value="1"/>
</dbReference>
<protein>
    <recommendedName>
        <fullName evidence="2">glycerophosphodiester phosphodiesterase</fullName>
        <ecNumber evidence="2">3.1.4.46</ecNumber>
    </recommendedName>
</protein>
<evidence type="ECO:0000259" key="8">
    <source>
        <dbReference type="PROSITE" id="PS51704"/>
    </source>
</evidence>
<name>A0ABT1XCI7_9PROT</name>
<dbReference type="PANTHER" id="PTHR43620">
    <property type="entry name" value="GLYCEROPHOSPHORYL DIESTER PHOSPHODIESTERASE"/>
    <property type="match status" value="1"/>
</dbReference>
<keyword evidence="4" id="KW-0319">Glycerol metabolism</keyword>
<sequence length="1093" mass="114676">MAGTEIRVATFNASLNRNAEGELVRDLSTPGNLQAQTVAEIIQRAAPDIVLINEFDYVSGDRALNLFRDNYLAVGQNTLGLADGGGQAINYGYAFTAPSNTGIATGLDLNNNGVAVTTLGAPGYGDDAFGFGNYAGQYGMAIYSRYEIVYEDIRTFQTFLWKDMPGARLPDDASTAAPDDFYSAEELAVLRLSSKSHWDIPVRINGEILHVIVAHPTPPTFDGAEDRNGLRNADEIRFLSDYITPGRGDYIYDDEGNAGGLEAGARFVIMGDMNADPNDGDSVDSAALQLLQNPVIDASIVPTSAGAAEAAAAQGGANASHTGNPNQDTADFADGAPGNLRADYVLPSAAGLTPVVGQVFWPVAADPLFPLAGNYSPTLPPNGFPASDHRLVSMDLQIDPVFDTLSGDAPEVIAHRGASGTRPEHTLEAYREAIRLGAKVIEPDLVLTKDGVLVDRHEPMLSGTTDVADHPEFADRRTTKVLEGETVTDWFVEDFTLAELKTLYARERIPQLRPDNTEFNDQFRIPTLQEVIDLVKQVEAETGEKIGIIPETKHPTYFEYNGVYADGTRIGVDTSELLIDTLVANGFTDPTRVSIQSFEIANLIELQTKIMPAAGIDIPLVQLMYNNYSPDIAFHLNPANAALGADPSLFDGFDFPLTATTVAEVGGGGLYSAEAIKAMADLYADVISPYKEDVYASTPLATPVEYDGDGIPLISAQLTGAEMDIVKWAHDAGIEAVIYTLRDEEYFSFLNPDGTVQRPAEEYLKVIASGFDGLFTDFPGTGVSIVDQLRAGDGAISVPGAISTTGGAPRGNDIVVLDVDGLTAAKGSTGIDTAIYAGEDRLNLASTVENAELRGASGADIIGNALGNSLLGGSGDNRLLGGAGADTMAGGAGDDAYQVDDAGDVVVEAAGAGYDRVTALIDHTLGTNLEKLMLEGAARVGTGNDLDNRILANEAGSSLYGLGGNDALVGRGGDDLLAGGTGLNRLTGGGGADRFRLDALGTGNESRILDFVSGEDRVELDTTVFTAIGSAGVIAEEAFGVGRTATTAAQRVLYDGATGALYYDADGAAGAAAVRIASFAGNPELIAADIWAA</sequence>
<dbReference type="Pfam" id="PF03372">
    <property type="entry name" value="Exo_endo_phos"/>
    <property type="match status" value="1"/>
</dbReference>
<dbReference type="GO" id="GO:0004519">
    <property type="term" value="F:endonuclease activity"/>
    <property type="evidence" value="ECO:0007669"/>
    <property type="project" value="UniProtKB-KW"/>
</dbReference>
<reference evidence="9 10" key="1">
    <citation type="submission" date="2022-06" db="EMBL/GenBank/DDBJ databases">
        <title>Roseomonas CN29.</title>
        <authorList>
            <person name="Cheng Y."/>
            <person name="He X."/>
        </authorList>
    </citation>
    <scope>NUCLEOTIDE SEQUENCE [LARGE SCALE GENOMIC DNA]</scope>
    <source>
        <strain evidence="9 10">CN29</strain>
    </source>
</reference>
<dbReference type="Pfam" id="PF00353">
    <property type="entry name" value="HemolysinCabind"/>
    <property type="match status" value="2"/>
</dbReference>
<organism evidence="9 10">
    <name type="scientific">Roseomonas populi</name>
    <dbReference type="NCBI Taxonomy" id="3121582"/>
    <lineage>
        <taxon>Bacteria</taxon>
        <taxon>Pseudomonadati</taxon>
        <taxon>Pseudomonadota</taxon>
        <taxon>Alphaproteobacteria</taxon>
        <taxon>Acetobacterales</taxon>
        <taxon>Roseomonadaceae</taxon>
        <taxon>Roseomonas</taxon>
    </lineage>
</organism>
<dbReference type="InterPro" id="IPR017946">
    <property type="entry name" value="PLC-like_Pdiesterase_TIM-brl"/>
</dbReference>